<evidence type="ECO:0000259" key="7">
    <source>
        <dbReference type="PROSITE" id="PS50828"/>
    </source>
</evidence>
<evidence type="ECO:0000313" key="9">
    <source>
        <dbReference type="Proteomes" id="UP000294462"/>
    </source>
</evidence>
<gene>
    <name evidence="8" type="primary">yfcN</name>
    <name evidence="6" type="synonym">smrB</name>
    <name evidence="8" type="ORF">ERCIPSTX3056_087</name>
</gene>
<dbReference type="EMBL" id="LR217725">
    <property type="protein sequence ID" value="VFP86647.1"/>
    <property type="molecule type" value="Genomic_DNA"/>
</dbReference>
<dbReference type="PROSITE" id="PS50828">
    <property type="entry name" value="SMR"/>
    <property type="match status" value="1"/>
</dbReference>
<comment type="subunit">
    <text evidence="6">Associates with collided ribosomes, but not with correctly translating polysomes.</text>
</comment>
<dbReference type="SMART" id="SM00463">
    <property type="entry name" value="SMR"/>
    <property type="match status" value="1"/>
</dbReference>
<dbReference type="Proteomes" id="UP000294462">
    <property type="component" value="Chromosome"/>
</dbReference>
<reference evidence="8 9" key="1">
    <citation type="submission" date="2019-02" db="EMBL/GenBank/DDBJ databases">
        <authorList>
            <person name="Manzano-Marin A."/>
            <person name="Manzano-Marin A."/>
        </authorList>
    </citation>
    <scope>NUCLEOTIDE SEQUENCE [LARGE SCALE GENOMIC DNA]</scope>
    <source>
        <strain evidence="8 9">ErCipseudotaxifoliae</strain>
    </source>
</reference>
<evidence type="ECO:0000313" key="8">
    <source>
        <dbReference type="EMBL" id="VFP86647.1"/>
    </source>
</evidence>
<protein>
    <recommendedName>
        <fullName evidence="6">Ribosome rescue factor SmrB</fullName>
        <ecNumber evidence="6">3.1.-.-</ecNumber>
    </recommendedName>
</protein>
<dbReference type="NCBIfam" id="NF003432">
    <property type="entry name" value="PRK04946.1"/>
    <property type="match status" value="1"/>
</dbReference>
<evidence type="ECO:0000256" key="5">
    <source>
        <dbReference type="ARBA" id="ARBA00022884"/>
    </source>
</evidence>
<dbReference type="InterPro" id="IPR022990">
    <property type="entry name" value="SmrB-like"/>
</dbReference>
<dbReference type="GO" id="GO:0004521">
    <property type="term" value="F:RNA endonuclease activity"/>
    <property type="evidence" value="ECO:0007669"/>
    <property type="project" value="UniProtKB-UniRule"/>
</dbReference>
<evidence type="ECO:0000256" key="2">
    <source>
        <dbReference type="ARBA" id="ARBA00022730"/>
    </source>
</evidence>
<dbReference type="KEGG" id="ehd:ERCIPSTX3056_087"/>
<organism evidence="8 9">
    <name type="scientific">Candidatus Erwinia haradaeae</name>
    <dbReference type="NCBI Taxonomy" id="1922217"/>
    <lineage>
        <taxon>Bacteria</taxon>
        <taxon>Pseudomonadati</taxon>
        <taxon>Pseudomonadota</taxon>
        <taxon>Gammaproteobacteria</taxon>
        <taxon>Enterobacterales</taxon>
        <taxon>Erwiniaceae</taxon>
        <taxon>Erwinia</taxon>
    </lineage>
</organism>
<feature type="domain" description="Smr" evidence="7">
    <location>
        <begin position="98"/>
        <end position="173"/>
    </location>
</feature>
<dbReference type="GO" id="GO:0072344">
    <property type="term" value="P:rescue of stalled ribosome"/>
    <property type="evidence" value="ECO:0007669"/>
    <property type="project" value="UniProtKB-UniRule"/>
</dbReference>
<keyword evidence="9" id="KW-1185">Reference proteome</keyword>
<accession>A0A451DIX9</accession>
<dbReference type="InterPro" id="IPR002625">
    <property type="entry name" value="Smr_dom"/>
</dbReference>
<keyword evidence="2 6" id="KW-0699">rRNA-binding</keyword>
<proteinExistence type="inferred from homology"/>
<evidence type="ECO:0000256" key="4">
    <source>
        <dbReference type="ARBA" id="ARBA00022801"/>
    </source>
</evidence>
<dbReference type="Pfam" id="PF01713">
    <property type="entry name" value="Smr"/>
    <property type="match status" value="1"/>
</dbReference>
<keyword evidence="5 6" id="KW-0694">RNA-binding</keyword>
<name>A0A451DIX9_9GAMM</name>
<dbReference type="InterPro" id="IPR036063">
    <property type="entry name" value="Smr_dom_sf"/>
</dbReference>
<dbReference type="GO" id="GO:0016787">
    <property type="term" value="F:hydrolase activity"/>
    <property type="evidence" value="ECO:0007669"/>
    <property type="project" value="UniProtKB-KW"/>
</dbReference>
<dbReference type="PANTHER" id="PTHR35562:SF1">
    <property type="entry name" value="UPF0115 PROTEIN YFCN"/>
    <property type="match status" value="1"/>
</dbReference>
<dbReference type="PANTHER" id="PTHR35562">
    <property type="entry name" value="DNA ENDONUCLEASE SMRA-RELATED"/>
    <property type="match status" value="1"/>
</dbReference>
<evidence type="ECO:0000256" key="3">
    <source>
        <dbReference type="ARBA" id="ARBA00022759"/>
    </source>
</evidence>
<evidence type="ECO:0000256" key="6">
    <source>
        <dbReference type="HAMAP-Rule" id="MF_01042"/>
    </source>
</evidence>
<comment type="function">
    <text evidence="6">Acts as a ribosome collision sensor. Detects stalled/collided disomes (pairs of ribosomes where the leading ribosome is stalled and a second ribosome has collided with it) and endonucleolytically cleaves mRNA at the 5' boundary of the stalled ribosome. Stalled/collided disomes form a new interface (primarily via the 30S subunits) that binds SmrB. Cleaved mRNA becomes available for tmRNA ligation, leading to ribosomal subunit dissociation and rescue of stalled ribosomes.</text>
</comment>
<dbReference type="Gene3D" id="3.30.1370.110">
    <property type="match status" value="1"/>
</dbReference>
<dbReference type="GO" id="GO:0019843">
    <property type="term" value="F:rRNA binding"/>
    <property type="evidence" value="ECO:0007669"/>
    <property type="project" value="UniProtKB-UniRule"/>
</dbReference>
<keyword evidence="4 6" id="KW-0378">Hydrolase</keyword>
<dbReference type="AlphaFoldDB" id="A0A451DIX9"/>
<dbReference type="HAMAP" id="MF_01042">
    <property type="entry name" value="SmrB"/>
    <property type="match status" value="1"/>
</dbReference>
<sequence>MNDRKKLTMEEKKIFFDFMRGTRQLVQDTIVHKSVRKSRTQRVLQRVSSTQREHSYYFSDEFQPVLASAGASRYLRHGVNQYELNKLYRGYYTPEIVLDLHGMTQVQAKQELGALITTCRQKHLYCSRILHGHGKHILKTQMPFWLAQHPLVLAFHQAPRQFGGDAALLVLIELVD</sequence>
<keyword evidence="3 6" id="KW-0255">Endonuclease</keyword>
<evidence type="ECO:0000256" key="1">
    <source>
        <dbReference type="ARBA" id="ARBA00022722"/>
    </source>
</evidence>
<comment type="similarity">
    <text evidence="6">Belongs to the SmrB family.</text>
</comment>
<keyword evidence="1 6" id="KW-0540">Nuclease</keyword>
<dbReference type="SUPFAM" id="SSF160443">
    <property type="entry name" value="SMR domain-like"/>
    <property type="match status" value="1"/>
</dbReference>
<dbReference type="EC" id="3.1.-.-" evidence="6"/>